<dbReference type="GO" id="GO:0005886">
    <property type="term" value="C:plasma membrane"/>
    <property type="evidence" value="ECO:0007669"/>
    <property type="project" value="TreeGrafter"/>
</dbReference>
<evidence type="ECO:0000313" key="3">
    <source>
        <dbReference type="EMBL" id="GIM07233.1"/>
    </source>
</evidence>
<name>A0A8J4GGG3_9CHLO</name>
<protein>
    <recommendedName>
        <fullName evidence="5">Rhamnosyl O-methyltransferase</fullName>
    </recommendedName>
</protein>
<dbReference type="EMBL" id="BNCQ01000023">
    <property type="protein sequence ID" value="GIM07233.1"/>
    <property type="molecule type" value="Genomic_DNA"/>
</dbReference>
<dbReference type="Pfam" id="PF04989">
    <property type="entry name" value="RMNT_CmcI"/>
    <property type="match status" value="1"/>
</dbReference>
<evidence type="ECO:0000313" key="4">
    <source>
        <dbReference type="Proteomes" id="UP000722791"/>
    </source>
</evidence>
<keyword evidence="1" id="KW-0489">Methyltransferase</keyword>
<proteinExistence type="predicted"/>
<dbReference type="PANTHER" id="PTHR40048:SF1">
    <property type="entry name" value="RHAMNOSYL O-METHYLTRANSFERASE"/>
    <property type="match status" value="1"/>
</dbReference>
<dbReference type="Gene3D" id="3.40.50.150">
    <property type="entry name" value="Vaccinia Virus protein VP39"/>
    <property type="match status" value="1"/>
</dbReference>
<comment type="caution">
    <text evidence="3">The sequence shown here is derived from an EMBL/GenBank/DDBJ whole genome shotgun (WGS) entry which is preliminary data.</text>
</comment>
<accession>A0A8J4GGG3</accession>
<dbReference type="Proteomes" id="UP000722791">
    <property type="component" value="Unassembled WGS sequence"/>
</dbReference>
<dbReference type="GO" id="GO:0008610">
    <property type="term" value="P:lipid biosynthetic process"/>
    <property type="evidence" value="ECO:0007669"/>
    <property type="project" value="InterPro"/>
</dbReference>
<dbReference type="SUPFAM" id="SSF53335">
    <property type="entry name" value="S-adenosyl-L-methionine-dependent methyltransferases"/>
    <property type="match status" value="1"/>
</dbReference>
<dbReference type="GO" id="GO:0032259">
    <property type="term" value="P:methylation"/>
    <property type="evidence" value="ECO:0007669"/>
    <property type="project" value="UniProtKB-KW"/>
</dbReference>
<dbReference type="GO" id="GO:0008168">
    <property type="term" value="F:methyltransferase activity"/>
    <property type="evidence" value="ECO:0007669"/>
    <property type="project" value="UniProtKB-KW"/>
</dbReference>
<organism evidence="3 4">
    <name type="scientific">Volvox reticuliferus</name>
    <dbReference type="NCBI Taxonomy" id="1737510"/>
    <lineage>
        <taxon>Eukaryota</taxon>
        <taxon>Viridiplantae</taxon>
        <taxon>Chlorophyta</taxon>
        <taxon>core chlorophytes</taxon>
        <taxon>Chlorophyceae</taxon>
        <taxon>CS clade</taxon>
        <taxon>Chlamydomonadales</taxon>
        <taxon>Volvocaceae</taxon>
        <taxon>Volvox</taxon>
    </lineage>
</organism>
<reference evidence="3" key="1">
    <citation type="journal article" date="2021" name="Proc. Natl. Acad. Sci. U.S.A.">
        <title>Three genomes in the algal genus Volvox reveal the fate of a haploid sex-determining region after a transition to homothallism.</title>
        <authorList>
            <person name="Yamamoto K."/>
            <person name="Hamaji T."/>
            <person name="Kawai-Toyooka H."/>
            <person name="Matsuzaki R."/>
            <person name="Takahashi F."/>
            <person name="Nishimura Y."/>
            <person name="Kawachi M."/>
            <person name="Noguchi H."/>
            <person name="Minakuchi Y."/>
            <person name="Umen J.G."/>
            <person name="Toyoda A."/>
            <person name="Nozaki H."/>
        </authorList>
    </citation>
    <scope>NUCLEOTIDE SEQUENCE</scope>
    <source>
        <strain evidence="3">NIES-3785</strain>
    </source>
</reference>
<keyword evidence="2" id="KW-0808">Transferase</keyword>
<dbReference type="AlphaFoldDB" id="A0A8J4GGG3"/>
<dbReference type="PANTHER" id="PTHR40048">
    <property type="entry name" value="RHAMNOSYL O-METHYLTRANSFERASE"/>
    <property type="match status" value="1"/>
</dbReference>
<evidence type="ECO:0000256" key="2">
    <source>
        <dbReference type="ARBA" id="ARBA00022679"/>
    </source>
</evidence>
<evidence type="ECO:0000256" key="1">
    <source>
        <dbReference type="ARBA" id="ARBA00022603"/>
    </source>
</evidence>
<sequence>MALRSTQKTSMVKKRFVQEVFQFLVVVLLSISGVDAVAAQKSSARRTRRLPDAAVPINLYELLGPDAYARGVIWQPMKCYAPTSQRMDNGTEARLDRLEDMMSQDLLEALSETTNVPITSLSRQSSFPSVSVGPSLDQGRLETDLVYRKHALRAVSSDERYWRWLRRMSQVILSYTADNRDPATGKVPMACYNKTIADVIGKVSPDRAVNCSNVSSIVEHWGFFNDPALRIENVLQRVLRDPGWCSVRPMYEPYGRWLKRERMMSKRPGDQRFRFDNRHKDRVVFLFDILYESESAFKRQHWLGAVVQQNPFDMYAIMDLIHTLEPDLIIETGTANGGSALMWASMLQLTRPGSGRVITIDVNEPVKESWAGVSTKDPTQNPMWKQYVTFLKGSSLDPRVLSMVREAAAAAKVVLVLLDSDHTEHHVQLEAQAYCPLVTVGSYCIIEDTKLSRFSAVGAQSRASSAFWNDIWISLRIETGSPSTRSMWGATCGGRRSLMAHRTRALLGISLTGAAAAAAAGGAAGGAAVTRVMA</sequence>
<dbReference type="InterPro" id="IPR029063">
    <property type="entry name" value="SAM-dependent_MTases_sf"/>
</dbReference>
<evidence type="ECO:0008006" key="5">
    <source>
        <dbReference type="Google" id="ProtNLM"/>
    </source>
</evidence>
<dbReference type="InterPro" id="IPR007072">
    <property type="entry name" value="RNMT_CmcI"/>
</dbReference>
<gene>
    <name evidence="3" type="ORF">Vretimale_11429</name>
</gene>